<evidence type="ECO:0000313" key="2">
    <source>
        <dbReference type="EMBL" id="RKP12546.1"/>
    </source>
</evidence>
<keyword evidence="3" id="KW-1185">Reference proteome</keyword>
<evidence type="ECO:0000259" key="1">
    <source>
        <dbReference type="Pfam" id="PF13259"/>
    </source>
</evidence>
<dbReference type="EMBL" id="KZ988293">
    <property type="protein sequence ID" value="RKP12546.1"/>
    <property type="molecule type" value="Genomic_DNA"/>
</dbReference>
<organism evidence="2 3">
    <name type="scientific">Piptocephalis cylindrospora</name>
    <dbReference type="NCBI Taxonomy" id="1907219"/>
    <lineage>
        <taxon>Eukaryota</taxon>
        <taxon>Fungi</taxon>
        <taxon>Fungi incertae sedis</taxon>
        <taxon>Zoopagomycota</taxon>
        <taxon>Zoopagomycotina</taxon>
        <taxon>Zoopagomycetes</taxon>
        <taxon>Zoopagales</taxon>
        <taxon>Piptocephalidaceae</taxon>
        <taxon>Piptocephalis</taxon>
    </lineage>
</organism>
<dbReference type="Proteomes" id="UP000267251">
    <property type="component" value="Unassembled WGS sequence"/>
</dbReference>
<protein>
    <recommendedName>
        <fullName evidence="1">Gag1-like clamp domain-containing protein</fullName>
    </recommendedName>
</protein>
<proteinExistence type="predicted"/>
<evidence type="ECO:0000313" key="3">
    <source>
        <dbReference type="Proteomes" id="UP000267251"/>
    </source>
</evidence>
<feature type="domain" description="Gag1-like clamp" evidence="1">
    <location>
        <begin position="50"/>
        <end position="142"/>
    </location>
</feature>
<accession>A0A4P9Y140</accession>
<dbReference type="InterPro" id="IPR025124">
    <property type="entry name" value="Gag1-like_clamp"/>
</dbReference>
<dbReference type="Pfam" id="PF13259">
    <property type="entry name" value="clamp_Gag1-like"/>
    <property type="match status" value="1"/>
</dbReference>
<sequence>MIMAYCLHFWWIRRISPGAFAKEANLEISGIMHSGDSGFQDTANENLAVQAGLTAFARSKKEAEVKGTGLQHWETFRASWTADLGPRPVSEEEKAERAALLAKITPENYELIYKQLVAKGRRLQQSIPLSYVVNVLISGWKVLGLLPADVPVPSTNPSVS</sequence>
<dbReference type="OrthoDB" id="5576875at2759"/>
<name>A0A4P9Y140_9FUNG</name>
<gene>
    <name evidence="2" type="ORF">BJ684DRAFT_20922</name>
</gene>
<reference evidence="3" key="1">
    <citation type="journal article" date="2018" name="Nat. Microbiol.">
        <title>Leveraging single-cell genomics to expand the fungal tree of life.</title>
        <authorList>
            <person name="Ahrendt S.R."/>
            <person name="Quandt C.A."/>
            <person name="Ciobanu D."/>
            <person name="Clum A."/>
            <person name="Salamov A."/>
            <person name="Andreopoulos B."/>
            <person name="Cheng J.F."/>
            <person name="Woyke T."/>
            <person name="Pelin A."/>
            <person name="Henrissat B."/>
            <person name="Reynolds N.K."/>
            <person name="Benny G.L."/>
            <person name="Smith M.E."/>
            <person name="James T.Y."/>
            <person name="Grigoriev I.V."/>
        </authorList>
    </citation>
    <scope>NUCLEOTIDE SEQUENCE [LARGE SCALE GENOMIC DNA]</scope>
</reference>
<dbReference type="AlphaFoldDB" id="A0A4P9Y140"/>